<comment type="caution">
    <text evidence="1">The sequence shown here is derived from an EMBL/GenBank/DDBJ whole genome shotgun (WGS) entry which is preliminary data.</text>
</comment>
<sequence length="180" mass="20773">MSVIKKLDGSIIIKDDKKSERELVKHCLENGISLNEANLDNLDLSGFNFNNAFINGASFKNTILSNISSKNASFIECDFTKSDFSFCNLLNTEFEECVLKELILRDTIGDMKNIFSVVLDTYVMTFTNEFMNLGCDSKSIDDWRKTTADDIEDEEQKWLWSYYKELIFEIIDKRLGVKHD</sequence>
<proteinExistence type="predicted"/>
<dbReference type="Proteomes" id="UP000308838">
    <property type="component" value="Unassembled WGS sequence"/>
</dbReference>
<accession>A0A4U7BAD4</accession>
<evidence type="ECO:0000313" key="1">
    <source>
        <dbReference type="EMBL" id="TKX28228.1"/>
    </source>
</evidence>
<dbReference type="InterPro" id="IPR001646">
    <property type="entry name" value="5peptide_repeat"/>
</dbReference>
<dbReference type="RefSeq" id="WP_137621328.1">
    <property type="nucleotide sequence ID" value="NZ_NXLZ01000022.1"/>
</dbReference>
<dbReference type="Pfam" id="PF00805">
    <property type="entry name" value="Pentapeptide"/>
    <property type="match status" value="2"/>
</dbReference>
<dbReference type="SUPFAM" id="SSF141571">
    <property type="entry name" value="Pentapeptide repeat-like"/>
    <property type="match status" value="1"/>
</dbReference>
<protein>
    <recommendedName>
        <fullName evidence="3">Pentapeptide repeat-containing protein</fullName>
    </recommendedName>
</protein>
<organism evidence="1 2">
    <name type="scientific">Campylobacter estrildidarum</name>
    <dbReference type="NCBI Taxonomy" id="2510189"/>
    <lineage>
        <taxon>Bacteria</taxon>
        <taxon>Pseudomonadati</taxon>
        <taxon>Campylobacterota</taxon>
        <taxon>Epsilonproteobacteria</taxon>
        <taxon>Campylobacterales</taxon>
        <taxon>Campylobacteraceae</taxon>
        <taxon>Campylobacter</taxon>
    </lineage>
</organism>
<dbReference type="Gene3D" id="2.160.20.80">
    <property type="entry name" value="E3 ubiquitin-protein ligase SopA"/>
    <property type="match status" value="1"/>
</dbReference>
<dbReference type="EMBL" id="NXLZ01000022">
    <property type="protein sequence ID" value="TKX28228.1"/>
    <property type="molecule type" value="Genomic_DNA"/>
</dbReference>
<reference evidence="1 2" key="1">
    <citation type="submission" date="2018-05" db="EMBL/GenBank/DDBJ databases">
        <title>Novel Campyloabacter and Helicobacter Species and Strains.</title>
        <authorList>
            <person name="Mannion A.J."/>
            <person name="Shen Z."/>
            <person name="Fox J.G."/>
        </authorList>
    </citation>
    <scope>NUCLEOTIDE SEQUENCE [LARGE SCALE GENOMIC DNA]</scope>
    <source>
        <strain evidence="2">MIT17-664</strain>
    </source>
</reference>
<evidence type="ECO:0000313" key="2">
    <source>
        <dbReference type="Proteomes" id="UP000308838"/>
    </source>
</evidence>
<dbReference type="AlphaFoldDB" id="A0A4U7BAD4"/>
<keyword evidence="2" id="KW-1185">Reference proteome</keyword>
<dbReference type="OrthoDB" id="5357083at2"/>
<evidence type="ECO:0008006" key="3">
    <source>
        <dbReference type="Google" id="ProtNLM"/>
    </source>
</evidence>
<gene>
    <name evidence="1" type="ORF">CQA69_08390</name>
</gene>
<name>A0A4U7BAD4_9BACT</name>